<dbReference type="AlphaFoldDB" id="A0AAE3SN11"/>
<comment type="caution">
    <text evidence="14">The sequence shown here is derived from an EMBL/GenBank/DDBJ whole genome shotgun (WGS) entry which is preliminary data.</text>
</comment>
<keyword evidence="9" id="KW-0998">Cell outer membrane</keyword>
<proteinExistence type="inferred from homology"/>
<dbReference type="Pfam" id="PF00593">
    <property type="entry name" value="TonB_dep_Rec_b-barrel"/>
    <property type="match status" value="1"/>
</dbReference>
<sequence length="799" mass="90343">MKLKIVCFILLLSPLMIFAQECNYDLKGRVVDFHDKTPLAEASVFISQIGRSTVTDEQGNFEFMGLCKGTYQVQASHSECQTLFLEVEISGDTFKEILLEHHRLELEEVQVIGSTLLSKTNTAQEAFLQREQLERFSGGSLGDALKSIAGVSSLNTGANIVKPAIHGLNGSRVLIFNDGVRMQDMEWGDEHAPNVDVNSANSVTVIKGAGALKYGGDAIGGVILLEQMNVPVKDSLYGSTLLTGMLNGRGGSATTELNRVFHNGYYVKGQGSFRRLGDREAPDYVLSNTGIRETGLSLQAGLKKFEWGWDVRYAFYNAEIAILRASHIGNVDDLIRSINSGEPEIIRPFTYDLQNPRQEVTHHLGKARFYKRFRGLGRWNVQYDYQNNRRFEYDVRRGERDDTPSIDLELQTHTLTSDFTLDAKENYELQFGLLGRYQDNFANPATGVRRLIPDYEKYDLGAFVTGEYRIGNSWTLEAGARYDFNRIDAQKFYRVSRWEERGYESDFADLIVEDLGTQYLTNPVFDYHNISASAGAAYSSDNGYNMRFNYALSQRAPNPSELFSDGLHHSAARIELGDLRIRKETSHKFSLTSGKTFKNWGYTVEPYANFIQDFILLEPTGVEFTLRGAFPVWGFRQTDARLLGVDLSAFLIPAEHWRTDHAFSLVKGLDTENDIPLINIPSAQFKNQITFVQPEWHDFEIALESQYVFRQNEVPENIVVFSPEQQQEVVLEINTPPEAYHLLNLSSSMSFPVGGRTALTGSLAVNNLLDNSFRDYLNRQRFFADDLGRNIVLQLKLTY</sequence>
<evidence type="ECO:0000256" key="5">
    <source>
        <dbReference type="ARBA" id="ARBA00022729"/>
    </source>
</evidence>
<dbReference type="Proteomes" id="UP001207116">
    <property type="component" value="Unassembled WGS sequence"/>
</dbReference>
<comment type="subcellular location">
    <subcellularLocation>
        <location evidence="1">Cell outer membrane</location>
        <topology evidence="1">Multi-pass membrane protein</topology>
    </subcellularLocation>
</comment>
<evidence type="ECO:0000313" key="15">
    <source>
        <dbReference type="Proteomes" id="UP001207116"/>
    </source>
</evidence>
<evidence type="ECO:0000256" key="6">
    <source>
        <dbReference type="ARBA" id="ARBA00023077"/>
    </source>
</evidence>
<evidence type="ECO:0000256" key="7">
    <source>
        <dbReference type="ARBA" id="ARBA00023136"/>
    </source>
</evidence>
<dbReference type="Gene3D" id="2.40.170.20">
    <property type="entry name" value="TonB-dependent receptor, beta-barrel domain"/>
    <property type="match status" value="1"/>
</dbReference>
<evidence type="ECO:0000259" key="13">
    <source>
        <dbReference type="Pfam" id="PF07715"/>
    </source>
</evidence>
<evidence type="ECO:0000256" key="1">
    <source>
        <dbReference type="ARBA" id="ARBA00004571"/>
    </source>
</evidence>
<dbReference type="InterPro" id="IPR012910">
    <property type="entry name" value="Plug_dom"/>
</dbReference>
<evidence type="ECO:0000256" key="4">
    <source>
        <dbReference type="ARBA" id="ARBA00022692"/>
    </source>
</evidence>
<evidence type="ECO:0000256" key="3">
    <source>
        <dbReference type="ARBA" id="ARBA00022452"/>
    </source>
</evidence>
<organism evidence="14 15">
    <name type="scientific">Lentiprolixibacter aurantiacus</name>
    <dbReference type="NCBI Taxonomy" id="2993939"/>
    <lineage>
        <taxon>Bacteria</taxon>
        <taxon>Pseudomonadati</taxon>
        <taxon>Bacteroidota</taxon>
        <taxon>Flavobacteriia</taxon>
        <taxon>Flavobacteriales</taxon>
        <taxon>Flavobacteriaceae</taxon>
        <taxon>Lentiprolixibacter</taxon>
    </lineage>
</organism>
<keyword evidence="15" id="KW-1185">Reference proteome</keyword>
<evidence type="ECO:0000259" key="12">
    <source>
        <dbReference type="Pfam" id="PF00593"/>
    </source>
</evidence>
<keyword evidence="7 10" id="KW-0472">Membrane</keyword>
<dbReference type="Pfam" id="PF13715">
    <property type="entry name" value="CarbopepD_reg_2"/>
    <property type="match status" value="1"/>
</dbReference>
<dbReference type="InterPro" id="IPR037066">
    <property type="entry name" value="Plug_dom_sf"/>
</dbReference>
<dbReference type="Pfam" id="PF07715">
    <property type="entry name" value="Plug"/>
    <property type="match status" value="1"/>
</dbReference>
<keyword evidence="3" id="KW-1134">Transmembrane beta strand</keyword>
<dbReference type="SUPFAM" id="SSF49464">
    <property type="entry name" value="Carboxypeptidase regulatory domain-like"/>
    <property type="match status" value="1"/>
</dbReference>
<evidence type="ECO:0000256" key="2">
    <source>
        <dbReference type="ARBA" id="ARBA00022448"/>
    </source>
</evidence>
<dbReference type="InterPro" id="IPR008969">
    <property type="entry name" value="CarboxyPept-like_regulatory"/>
</dbReference>
<dbReference type="GO" id="GO:0009279">
    <property type="term" value="C:cell outer membrane"/>
    <property type="evidence" value="ECO:0007669"/>
    <property type="project" value="UniProtKB-SubCell"/>
</dbReference>
<comment type="similarity">
    <text evidence="10">Belongs to the TonB-dependent receptor family.</text>
</comment>
<gene>
    <name evidence="14" type="ORF">OO016_04605</name>
</gene>
<dbReference type="InterPro" id="IPR000531">
    <property type="entry name" value="Beta-barrel_TonB"/>
</dbReference>
<feature type="signal peptide" evidence="11">
    <location>
        <begin position="1"/>
        <end position="19"/>
    </location>
</feature>
<feature type="chain" id="PRO_5042265188" evidence="11">
    <location>
        <begin position="20"/>
        <end position="799"/>
    </location>
</feature>
<feature type="domain" description="TonB-dependent receptor plug" evidence="13">
    <location>
        <begin position="128"/>
        <end position="222"/>
    </location>
</feature>
<accession>A0AAE3SN11</accession>
<keyword evidence="2" id="KW-0813">Transport</keyword>
<dbReference type="RefSeq" id="WP_266011222.1">
    <property type="nucleotide sequence ID" value="NZ_JAPFQP010000001.1"/>
</dbReference>
<name>A0AAE3SN11_9FLAO</name>
<evidence type="ECO:0000313" key="14">
    <source>
        <dbReference type="EMBL" id="MCX2718876.1"/>
    </source>
</evidence>
<dbReference type="InterPro" id="IPR039426">
    <property type="entry name" value="TonB-dep_rcpt-like"/>
</dbReference>
<keyword evidence="6 10" id="KW-0798">TonB box</keyword>
<dbReference type="SUPFAM" id="SSF56935">
    <property type="entry name" value="Porins"/>
    <property type="match status" value="1"/>
</dbReference>
<dbReference type="GO" id="GO:0044718">
    <property type="term" value="P:siderophore transmembrane transport"/>
    <property type="evidence" value="ECO:0007669"/>
    <property type="project" value="TreeGrafter"/>
</dbReference>
<evidence type="ECO:0000256" key="8">
    <source>
        <dbReference type="ARBA" id="ARBA00023170"/>
    </source>
</evidence>
<dbReference type="GO" id="GO:0015344">
    <property type="term" value="F:siderophore uptake transmembrane transporter activity"/>
    <property type="evidence" value="ECO:0007669"/>
    <property type="project" value="TreeGrafter"/>
</dbReference>
<dbReference type="EMBL" id="JAPFQP010000001">
    <property type="protein sequence ID" value="MCX2718876.1"/>
    <property type="molecule type" value="Genomic_DNA"/>
</dbReference>
<keyword evidence="8 14" id="KW-0675">Receptor</keyword>
<evidence type="ECO:0000256" key="9">
    <source>
        <dbReference type="ARBA" id="ARBA00023237"/>
    </source>
</evidence>
<evidence type="ECO:0000256" key="11">
    <source>
        <dbReference type="SAM" id="SignalP"/>
    </source>
</evidence>
<evidence type="ECO:0000256" key="10">
    <source>
        <dbReference type="RuleBase" id="RU003357"/>
    </source>
</evidence>
<dbReference type="PANTHER" id="PTHR30069">
    <property type="entry name" value="TONB-DEPENDENT OUTER MEMBRANE RECEPTOR"/>
    <property type="match status" value="1"/>
</dbReference>
<keyword evidence="4" id="KW-0812">Transmembrane</keyword>
<keyword evidence="5 11" id="KW-0732">Signal</keyword>
<feature type="domain" description="TonB-dependent receptor-like beta-barrel" evidence="12">
    <location>
        <begin position="350"/>
        <end position="768"/>
    </location>
</feature>
<dbReference type="PANTHER" id="PTHR30069:SF29">
    <property type="entry name" value="HEMOGLOBIN AND HEMOGLOBIN-HAPTOGLOBIN-BINDING PROTEIN 1-RELATED"/>
    <property type="match status" value="1"/>
</dbReference>
<dbReference type="InterPro" id="IPR036942">
    <property type="entry name" value="Beta-barrel_TonB_sf"/>
</dbReference>
<reference evidence="14" key="1">
    <citation type="submission" date="2022-11" db="EMBL/GenBank/DDBJ databases">
        <title>The characterization of three novel Bacteroidetes species and genomic analysis of their roles in tidal elemental geochemical cycles.</title>
        <authorList>
            <person name="Ma K.-J."/>
        </authorList>
    </citation>
    <scope>NUCLEOTIDE SEQUENCE</scope>
    <source>
        <strain evidence="14">M415</strain>
    </source>
</reference>
<dbReference type="Gene3D" id="2.170.130.10">
    <property type="entry name" value="TonB-dependent receptor, plug domain"/>
    <property type="match status" value="1"/>
</dbReference>
<dbReference type="Gene3D" id="2.60.40.1120">
    <property type="entry name" value="Carboxypeptidase-like, regulatory domain"/>
    <property type="match status" value="1"/>
</dbReference>
<protein>
    <submittedName>
        <fullName evidence="14">TonB-dependent receptor</fullName>
    </submittedName>
</protein>